<evidence type="ECO:0000313" key="1">
    <source>
        <dbReference type="EMBL" id="MPC58491.1"/>
    </source>
</evidence>
<dbReference type="AlphaFoldDB" id="A0A5B7GEP5"/>
<dbReference type="Proteomes" id="UP000324222">
    <property type="component" value="Unassembled WGS sequence"/>
</dbReference>
<protein>
    <submittedName>
        <fullName evidence="1">Uncharacterized protein</fullName>
    </submittedName>
</protein>
<keyword evidence="2" id="KW-1185">Reference proteome</keyword>
<reference evidence="1 2" key="1">
    <citation type="submission" date="2019-05" db="EMBL/GenBank/DDBJ databases">
        <title>Another draft genome of Portunus trituberculatus and its Hox gene families provides insights of decapod evolution.</title>
        <authorList>
            <person name="Jeong J.-H."/>
            <person name="Song I."/>
            <person name="Kim S."/>
            <person name="Choi T."/>
            <person name="Kim D."/>
            <person name="Ryu S."/>
            <person name="Kim W."/>
        </authorList>
    </citation>
    <scope>NUCLEOTIDE SEQUENCE [LARGE SCALE GENOMIC DNA]</scope>
    <source>
        <tissue evidence="1">Muscle</tissue>
    </source>
</reference>
<comment type="caution">
    <text evidence="1">The sequence shown here is derived from an EMBL/GenBank/DDBJ whole genome shotgun (WGS) entry which is preliminary data.</text>
</comment>
<evidence type="ECO:0000313" key="2">
    <source>
        <dbReference type="Proteomes" id="UP000324222"/>
    </source>
</evidence>
<name>A0A5B7GEP5_PORTR</name>
<proteinExistence type="predicted"/>
<accession>A0A5B7GEP5</accession>
<sequence>MYPDSDSKVPCERPCQICPPRCLSHEHGGKHLPSSTYACHGYTYAHHEHAALLTVFSMFPQCDVPVIRCVSTVRFREEVVSGLNDVTRGSNKWW</sequence>
<organism evidence="1 2">
    <name type="scientific">Portunus trituberculatus</name>
    <name type="common">Swimming crab</name>
    <name type="synonym">Neptunus trituberculatus</name>
    <dbReference type="NCBI Taxonomy" id="210409"/>
    <lineage>
        <taxon>Eukaryota</taxon>
        <taxon>Metazoa</taxon>
        <taxon>Ecdysozoa</taxon>
        <taxon>Arthropoda</taxon>
        <taxon>Crustacea</taxon>
        <taxon>Multicrustacea</taxon>
        <taxon>Malacostraca</taxon>
        <taxon>Eumalacostraca</taxon>
        <taxon>Eucarida</taxon>
        <taxon>Decapoda</taxon>
        <taxon>Pleocyemata</taxon>
        <taxon>Brachyura</taxon>
        <taxon>Eubrachyura</taxon>
        <taxon>Portunoidea</taxon>
        <taxon>Portunidae</taxon>
        <taxon>Portuninae</taxon>
        <taxon>Portunus</taxon>
    </lineage>
</organism>
<gene>
    <name evidence="1" type="ORF">E2C01_052497</name>
</gene>
<dbReference type="EMBL" id="VSRR010015737">
    <property type="protein sequence ID" value="MPC58491.1"/>
    <property type="molecule type" value="Genomic_DNA"/>
</dbReference>